<dbReference type="InterPro" id="IPR000682">
    <property type="entry name" value="PCMT"/>
</dbReference>
<comment type="caution">
    <text evidence="13">The sequence shown here is derived from an EMBL/GenBank/DDBJ whole genome shotgun (WGS) entry which is preliminary data.</text>
</comment>
<evidence type="ECO:0000313" key="14">
    <source>
        <dbReference type="Proteomes" id="UP001183246"/>
    </source>
</evidence>
<evidence type="ECO:0000256" key="9">
    <source>
        <dbReference type="ARBA" id="ARBA00030757"/>
    </source>
</evidence>
<keyword evidence="6 13" id="KW-0489">Methyltransferase</keyword>
<accession>A0ABU2MP04</accession>
<dbReference type="GO" id="GO:0008168">
    <property type="term" value="F:methyltransferase activity"/>
    <property type="evidence" value="ECO:0007669"/>
    <property type="project" value="UniProtKB-KW"/>
</dbReference>
<evidence type="ECO:0000256" key="12">
    <source>
        <dbReference type="SAM" id="MobiDB-lite"/>
    </source>
</evidence>
<dbReference type="SUPFAM" id="SSF53335">
    <property type="entry name" value="S-adenosyl-L-methionine-dependent methyltransferases"/>
    <property type="match status" value="1"/>
</dbReference>
<dbReference type="InterPro" id="IPR029063">
    <property type="entry name" value="SAM-dependent_MTases_sf"/>
</dbReference>
<dbReference type="PANTHER" id="PTHR11579:SF0">
    <property type="entry name" value="PROTEIN-L-ISOASPARTATE(D-ASPARTATE) O-METHYLTRANSFERASE"/>
    <property type="match status" value="1"/>
</dbReference>
<dbReference type="CDD" id="cd02440">
    <property type="entry name" value="AdoMet_MTases"/>
    <property type="match status" value="1"/>
</dbReference>
<evidence type="ECO:0000256" key="11">
    <source>
        <dbReference type="ARBA" id="ARBA00031350"/>
    </source>
</evidence>
<evidence type="ECO:0000256" key="8">
    <source>
        <dbReference type="ARBA" id="ARBA00022691"/>
    </source>
</evidence>
<evidence type="ECO:0000256" key="4">
    <source>
        <dbReference type="ARBA" id="ARBA00013346"/>
    </source>
</evidence>
<dbReference type="RefSeq" id="WP_311704416.1">
    <property type="nucleotide sequence ID" value="NZ_JAVREL010000005.1"/>
</dbReference>
<dbReference type="EC" id="2.1.1.77" evidence="3"/>
<dbReference type="Pfam" id="PF01135">
    <property type="entry name" value="PCMT"/>
    <property type="match status" value="1"/>
</dbReference>
<evidence type="ECO:0000256" key="2">
    <source>
        <dbReference type="ARBA" id="ARBA00005369"/>
    </source>
</evidence>
<evidence type="ECO:0000256" key="3">
    <source>
        <dbReference type="ARBA" id="ARBA00011890"/>
    </source>
</evidence>
<proteinExistence type="inferred from homology"/>
<evidence type="ECO:0000256" key="6">
    <source>
        <dbReference type="ARBA" id="ARBA00022603"/>
    </source>
</evidence>
<sequence>MRTSASAVSGWRDAARAVPRAAFLPERVWPFDQGGGRHRFVDRAADPDAWHAAAEADVPITTQWDDGRHNGDAPGDLPTSSASQPSLVLRMLDMLDAHRAERVLEVGTGTGWNAALLAHALGDEAVTSVEVDATVAARARRALAAVGLGPRVVTGDGNAGWPPGAPYDRMIATYGLRRIPWAWVEQMRPGGVIVVPWGTPWSPADALVRLVVAEDGASASGQFADDLVQFMKARSQRHTVEHATYVSGPWPHGADESATALGPEVMTGGSYDPALFVLGLLVRQCALAVGTQDDGTTVAWLYGLGGDASWAAVGWRSGTDGGEVYQHGPRRLWSEAEAALGWWRRRGEPGPGRFGLTISREGEHIWLDTGVPLP</sequence>
<dbReference type="Gene3D" id="3.40.50.150">
    <property type="entry name" value="Vaccinia Virus protein VP39"/>
    <property type="match status" value="1"/>
</dbReference>
<organism evidence="13 14">
    <name type="scientific">Streptomyces litchfieldiae</name>
    <dbReference type="NCBI Taxonomy" id="3075543"/>
    <lineage>
        <taxon>Bacteria</taxon>
        <taxon>Bacillati</taxon>
        <taxon>Actinomycetota</taxon>
        <taxon>Actinomycetes</taxon>
        <taxon>Kitasatosporales</taxon>
        <taxon>Streptomycetaceae</taxon>
        <taxon>Streptomyces</taxon>
    </lineage>
</organism>
<dbReference type="EMBL" id="JAVREL010000005">
    <property type="protein sequence ID" value="MDT0343285.1"/>
    <property type="molecule type" value="Genomic_DNA"/>
</dbReference>
<feature type="region of interest" description="Disordered" evidence="12">
    <location>
        <begin position="60"/>
        <end position="83"/>
    </location>
</feature>
<dbReference type="PANTHER" id="PTHR11579">
    <property type="entry name" value="PROTEIN-L-ISOASPARTATE O-METHYLTRANSFERASE"/>
    <property type="match status" value="1"/>
</dbReference>
<keyword evidence="14" id="KW-1185">Reference proteome</keyword>
<comment type="subcellular location">
    <subcellularLocation>
        <location evidence="1">Cytoplasm</location>
    </subcellularLocation>
</comment>
<evidence type="ECO:0000256" key="7">
    <source>
        <dbReference type="ARBA" id="ARBA00022679"/>
    </source>
</evidence>
<evidence type="ECO:0000256" key="1">
    <source>
        <dbReference type="ARBA" id="ARBA00004496"/>
    </source>
</evidence>
<reference evidence="14" key="1">
    <citation type="submission" date="2023-07" db="EMBL/GenBank/DDBJ databases">
        <title>30 novel species of actinomycetes from the DSMZ collection.</title>
        <authorList>
            <person name="Nouioui I."/>
        </authorList>
    </citation>
    <scope>NUCLEOTIDE SEQUENCE [LARGE SCALE GENOMIC DNA]</scope>
    <source>
        <strain evidence="14">DSM 44938</strain>
    </source>
</reference>
<protein>
    <recommendedName>
        <fullName evidence="4">Protein-L-isoaspartate O-methyltransferase</fullName>
        <ecNumber evidence="3">2.1.1.77</ecNumber>
    </recommendedName>
    <alternativeName>
        <fullName evidence="11">L-isoaspartyl protein carboxyl methyltransferase</fullName>
    </alternativeName>
    <alternativeName>
        <fullName evidence="9">Protein L-isoaspartyl methyltransferase</fullName>
    </alternativeName>
    <alternativeName>
        <fullName evidence="10">Protein-beta-aspartate methyltransferase</fullName>
    </alternativeName>
</protein>
<keyword evidence="8" id="KW-0949">S-adenosyl-L-methionine</keyword>
<keyword evidence="7" id="KW-0808">Transferase</keyword>
<evidence type="ECO:0000313" key="13">
    <source>
        <dbReference type="EMBL" id="MDT0343285.1"/>
    </source>
</evidence>
<keyword evidence="5" id="KW-0963">Cytoplasm</keyword>
<gene>
    <name evidence="13" type="ORF">RM590_11755</name>
</gene>
<comment type="similarity">
    <text evidence="2">Belongs to the methyltransferase superfamily. L-isoaspartyl/D-aspartyl protein methyltransferase family.</text>
</comment>
<dbReference type="Proteomes" id="UP001183246">
    <property type="component" value="Unassembled WGS sequence"/>
</dbReference>
<name>A0ABU2MP04_9ACTN</name>
<dbReference type="GO" id="GO:0032259">
    <property type="term" value="P:methylation"/>
    <property type="evidence" value="ECO:0007669"/>
    <property type="project" value="UniProtKB-KW"/>
</dbReference>
<evidence type="ECO:0000256" key="5">
    <source>
        <dbReference type="ARBA" id="ARBA00022490"/>
    </source>
</evidence>
<evidence type="ECO:0000256" key="10">
    <source>
        <dbReference type="ARBA" id="ARBA00031323"/>
    </source>
</evidence>